<evidence type="ECO:0000313" key="3">
    <source>
        <dbReference type="Proteomes" id="UP000296733"/>
    </source>
</evidence>
<gene>
    <name evidence="2" type="ORF">DV707_16585</name>
</gene>
<evidence type="ECO:0000259" key="1">
    <source>
        <dbReference type="Pfam" id="PF01314"/>
    </source>
</evidence>
<dbReference type="GO" id="GO:0051536">
    <property type="term" value="F:iron-sulfur cluster binding"/>
    <property type="evidence" value="ECO:0007669"/>
    <property type="project" value="InterPro"/>
</dbReference>
<dbReference type="GO" id="GO:0016625">
    <property type="term" value="F:oxidoreductase activity, acting on the aldehyde or oxo group of donors, iron-sulfur protein as acceptor"/>
    <property type="evidence" value="ECO:0007669"/>
    <property type="project" value="InterPro"/>
</dbReference>
<dbReference type="Pfam" id="PF01314">
    <property type="entry name" value="AFOR_C"/>
    <property type="match status" value="1"/>
</dbReference>
<dbReference type="InterPro" id="IPR001203">
    <property type="entry name" value="OxRdtase_Ald_Fedxn_C"/>
</dbReference>
<dbReference type="EMBL" id="CP031313">
    <property type="protein sequence ID" value="QCC49365.1"/>
    <property type="molecule type" value="Genomic_DNA"/>
</dbReference>
<dbReference type="InterPro" id="IPR013985">
    <property type="entry name" value="Ald_Fedxn_OxRdtase_dom3"/>
</dbReference>
<dbReference type="Gene3D" id="1.10.599.10">
    <property type="entry name" value="Aldehyde Ferredoxin Oxidoreductase Protein, subunit A, domain 3"/>
    <property type="match status" value="1"/>
</dbReference>
<dbReference type="GO" id="GO:0009055">
    <property type="term" value="F:electron transfer activity"/>
    <property type="evidence" value="ECO:0007669"/>
    <property type="project" value="InterPro"/>
</dbReference>
<evidence type="ECO:0000313" key="2">
    <source>
        <dbReference type="EMBL" id="QCC49365.1"/>
    </source>
</evidence>
<accession>A0A4D6H6S0</accession>
<reference evidence="2 3" key="1">
    <citation type="journal article" date="2019" name="Nat. Commun.">
        <title>A new type of DNA phosphorothioation-based antiviral system in archaea.</title>
        <authorList>
            <person name="Xiong L."/>
            <person name="Liu S."/>
            <person name="Chen S."/>
            <person name="Xiao Y."/>
            <person name="Zhu B."/>
            <person name="Gao Y."/>
            <person name="Zhang Y."/>
            <person name="Chen B."/>
            <person name="Luo J."/>
            <person name="Deng Z."/>
            <person name="Chen X."/>
            <person name="Wang L."/>
            <person name="Chen S."/>
        </authorList>
    </citation>
    <scope>NUCLEOTIDE SEQUENCE [LARGE SCALE GENOMIC DNA]</scope>
    <source>
        <strain evidence="2 3">CGMCC 1.10331</strain>
        <plasmid evidence="2 3">unnamed2</plasmid>
    </source>
</reference>
<proteinExistence type="predicted"/>
<dbReference type="SUPFAM" id="SSF48310">
    <property type="entry name" value="Aldehyde ferredoxin oxidoreductase, C-terminal domains"/>
    <property type="match status" value="1"/>
</dbReference>
<name>A0A4D6H6S0_9EURY</name>
<feature type="domain" description="Aldehyde ferredoxin oxidoreductase C-terminal" evidence="1">
    <location>
        <begin position="5"/>
        <end position="128"/>
    </location>
</feature>
<dbReference type="InterPro" id="IPR036021">
    <property type="entry name" value="Tungsten_al_ferr_oxy-like_C"/>
</dbReference>
<dbReference type="KEGG" id="hlm:DV707_16585"/>
<protein>
    <recommendedName>
        <fullName evidence="1">Aldehyde ferredoxin oxidoreductase C-terminal domain-containing protein</fullName>
    </recommendedName>
</protein>
<sequence>MYATFYSVEYPLVPQEEAVTPEGTVGKVDRLIKRENSMALNDSGVVCKFSRNFTTTERDEVLFDADFSRLLAVRARIVTLERHFNNQRGFDREDDRLPYELPEFDTALDEYYEGRGCCSDGVVPQRRISE</sequence>
<dbReference type="Proteomes" id="UP000296733">
    <property type="component" value="Plasmid unnamed2"/>
</dbReference>
<geneLocation type="plasmid" evidence="2">
    <name>unnamed2</name>
</geneLocation>
<organism evidence="2 3">
    <name type="scientific">Halobellus limi</name>
    <dbReference type="NCBI Taxonomy" id="699433"/>
    <lineage>
        <taxon>Archaea</taxon>
        <taxon>Methanobacteriati</taxon>
        <taxon>Methanobacteriota</taxon>
        <taxon>Stenosarchaea group</taxon>
        <taxon>Halobacteria</taxon>
        <taxon>Halobacteriales</taxon>
        <taxon>Haloferacaceae</taxon>
        <taxon>Halobellus</taxon>
    </lineage>
</organism>
<keyword evidence="2" id="KW-0614">Plasmid</keyword>
<dbReference type="OrthoDB" id="203622at183963"/>
<dbReference type="AlphaFoldDB" id="A0A4D6H6S0"/>